<comment type="caution">
    <text evidence="1">The sequence shown here is derived from an EMBL/GenBank/DDBJ whole genome shotgun (WGS) entry which is preliminary data.</text>
</comment>
<reference evidence="1 2" key="1">
    <citation type="submission" date="2021-06" db="EMBL/GenBank/DDBJ databases">
        <title>Caerostris extrusa draft genome.</title>
        <authorList>
            <person name="Kono N."/>
            <person name="Arakawa K."/>
        </authorList>
    </citation>
    <scope>NUCLEOTIDE SEQUENCE [LARGE SCALE GENOMIC DNA]</scope>
</reference>
<organism evidence="1 2">
    <name type="scientific">Caerostris extrusa</name>
    <name type="common">Bark spider</name>
    <name type="synonym">Caerostris bankana</name>
    <dbReference type="NCBI Taxonomy" id="172846"/>
    <lineage>
        <taxon>Eukaryota</taxon>
        <taxon>Metazoa</taxon>
        <taxon>Ecdysozoa</taxon>
        <taxon>Arthropoda</taxon>
        <taxon>Chelicerata</taxon>
        <taxon>Arachnida</taxon>
        <taxon>Araneae</taxon>
        <taxon>Araneomorphae</taxon>
        <taxon>Entelegynae</taxon>
        <taxon>Araneoidea</taxon>
        <taxon>Araneidae</taxon>
        <taxon>Caerostris</taxon>
    </lineage>
</organism>
<keyword evidence="2" id="KW-1185">Reference proteome</keyword>
<dbReference type="Proteomes" id="UP001054945">
    <property type="component" value="Unassembled WGS sequence"/>
</dbReference>
<proteinExistence type="predicted"/>
<sequence length="97" mass="10912">MLVVSTYTCDQCGAETFKTVNSLLFMSLINCESGSNVDDRNLEEDCICRLSDQVPEDDALEDHELTQAKAEEILNIYNYDMMASSISPEIFCIHHSP</sequence>
<dbReference type="AlphaFoldDB" id="A0AAV4MTM9"/>
<evidence type="ECO:0000313" key="2">
    <source>
        <dbReference type="Proteomes" id="UP001054945"/>
    </source>
</evidence>
<evidence type="ECO:0000313" key="1">
    <source>
        <dbReference type="EMBL" id="GIX75229.1"/>
    </source>
</evidence>
<protein>
    <submittedName>
        <fullName evidence="1">Uncharacterized protein</fullName>
    </submittedName>
</protein>
<gene>
    <name evidence="1" type="ORF">CEXT_120301</name>
</gene>
<dbReference type="EMBL" id="BPLR01002570">
    <property type="protein sequence ID" value="GIX75229.1"/>
    <property type="molecule type" value="Genomic_DNA"/>
</dbReference>
<accession>A0AAV4MTM9</accession>
<name>A0AAV4MTM9_CAEEX</name>